<dbReference type="Proteomes" id="UP001153678">
    <property type="component" value="Unassembled WGS sequence"/>
</dbReference>
<evidence type="ECO:0000313" key="3">
    <source>
        <dbReference type="Proteomes" id="UP001153678"/>
    </source>
</evidence>
<protein>
    <submittedName>
        <fullName evidence="2">12363_t:CDS:1</fullName>
    </submittedName>
</protein>
<keyword evidence="3" id="KW-1185">Reference proteome</keyword>
<dbReference type="EMBL" id="CAMKVN010005361">
    <property type="protein sequence ID" value="CAI2188712.1"/>
    <property type="molecule type" value="Genomic_DNA"/>
</dbReference>
<reference evidence="2" key="1">
    <citation type="submission" date="2022-08" db="EMBL/GenBank/DDBJ databases">
        <authorList>
            <person name="Kallberg Y."/>
            <person name="Tangrot J."/>
            <person name="Rosling A."/>
        </authorList>
    </citation>
    <scope>NUCLEOTIDE SEQUENCE</scope>
    <source>
        <strain evidence="2">Wild A</strain>
    </source>
</reference>
<feature type="non-terminal residue" evidence="2">
    <location>
        <position position="102"/>
    </location>
</feature>
<organism evidence="2 3">
    <name type="scientific">Funneliformis geosporum</name>
    <dbReference type="NCBI Taxonomy" id="1117311"/>
    <lineage>
        <taxon>Eukaryota</taxon>
        <taxon>Fungi</taxon>
        <taxon>Fungi incertae sedis</taxon>
        <taxon>Mucoromycota</taxon>
        <taxon>Glomeromycotina</taxon>
        <taxon>Glomeromycetes</taxon>
        <taxon>Glomerales</taxon>
        <taxon>Glomeraceae</taxon>
        <taxon>Funneliformis</taxon>
    </lineage>
</organism>
<gene>
    <name evidence="2" type="ORF">FWILDA_LOCUS13717</name>
</gene>
<accession>A0A9W4X5U8</accession>
<name>A0A9W4X5U8_9GLOM</name>
<dbReference type="OrthoDB" id="2417901at2759"/>
<sequence>ENDKVKTWRETNDGMYLAHKECKSDKDKFGIIGIQVAGTEMHLNILIRGDTVFKFIETLLIITNILHVNISLLYYELPTSLSSNTENSSTVSSSPRSSSPPK</sequence>
<dbReference type="AlphaFoldDB" id="A0A9W4X5U8"/>
<evidence type="ECO:0000256" key="1">
    <source>
        <dbReference type="SAM" id="MobiDB-lite"/>
    </source>
</evidence>
<comment type="caution">
    <text evidence="2">The sequence shown here is derived from an EMBL/GenBank/DDBJ whole genome shotgun (WGS) entry which is preliminary data.</text>
</comment>
<feature type="region of interest" description="Disordered" evidence="1">
    <location>
        <begin position="81"/>
        <end position="102"/>
    </location>
</feature>
<evidence type="ECO:0000313" key="2">
    <source>
        <dbReference type="EMBL" id="CAI2188712.1"/>
    </source>
</evidence>
<proteinExistence type="predicted"/>